<dbReference type="SUPFAM" id="SSF141371">
    <property type="entry name" value="PilZ domain-like"/>
    <property type="match status" value="1"/>
</dbReference>
<protein>
    <submittedName>
        <fullName evidence="2">PilZ domain-containing protein</fullName>
    </submittedName>
</protein>
<dbReference type="InterPro" id="IPR009875">
    <property type="entry name" value="PilZ_domain"/>
</dbReference>
<proteinExistence type="predicted"/>
<feature type="domain" description="PilZ" evidence="1">
    <location>
        <begin position="4"/>
        <end position="96"/>
    </location>
</feature>
<name>A0A7H0FWZ4_9GAMM</name>
<dbReference type="KEGG" id="lsx:H8B22_14005"/>
<dbReference type="Proteomes" id="UP000516018">
    <property type="component" value="Chromosome"/>
</dbReference>
<dbReference type="GO" id="GO:0035438">
    <property type="term" value="F:cyclic-di-GMP binding"/>
    <property type="evidence" value="ECO:0007669"/>
    <property type="project" value="InterPro"/>
</dbReference>
<keyword evidence="3" id="KW-1185">Reference proteome</keyword>
<evidence type="ECO:0000313" key="3">
    <source>
        <dbReference type="Proteomes" id="UP000516018"/>
    </source>
</evidence>
<gene>
    <name evidence="2" type="ORF">H8B22_14005</name>
</gene>
<organism evidence="2 3">
    <name type="scientific">Agrilutibacter terrestris</name>
    <dbReference type="NCBI Taxonomy" id="2865112"/>
    <lineage>
        <taxon>Bacteria</taxon>
        <taxon>Pseudomonadati</taxon>
        <taxon>Pseudomonadota</taxon>
        <taxon>Gammaproteobacteria</taxon>
        <taxon>Lysobacterales</taxon>
        <taxon>Lysobacteraceae</taxon>
        <taxon>Agrilutibacter</taxon>
    </lineage>
</organism>
<dbReference type="EMBL" id="CP060820">
    <property type="protein sequence ID" value="QNP40560.1"/>
    <property type="molecule type" value="Genomic_DNA"/>
</dbReference>
<evidence type="ECO:0000259" key="1">
    <source>
        <dbReference type="Pfam" id="PF07238"/>
    </source>
</evidence>
<dbReference type="Pfam" id="PF07238">
    <property type="entry name" value="PilZ"/>
    <property type="match status" value="1"/>
</dbReference>
<reference evidence="2 3" key="1">
    <citation type="submission" date="2020-08" db="EMBL/GenBank/DDBJ databases">
        <title>Lysobacter sp. II4 sp. nov., isolated from soil.</title>
        <authorList>
            <person name="Woo C.Y."/>
            <person name="Kim J."/>
        </authorList>
    </citation>
    <scope>NUCLEOTIDE SEQUENCE [LARGE SCALE GENOMIC DNA]</scope>
    <source>
        <strain evidence="2 3">II4</strain>
    </source>
</reference>
<dbReference type="AlphaFoldDB" id="A0A7H0FWZ4"/>
<accession>A0A7H0FWZ4</accession>
<dbReference type="RefSeq" id="WP_187712001.1">
    <property type="nucleotide sequence ID" value="NZ_CP060820.1"/>
</dbReference>
<sequence>METENRRHRRRNTLMAIMFTPNGERHSASVLNMSEGGARLCLPEDDWTPTEGAALRMFFELDPDQPIVVHGLVVRVGIDHLGVLFAPAQEQQINEVLSSLR</sequence>
<evidence type="ECO:0000313" key="2">
    <source>
        <dbReference type="EMBL" id="QNP40560.1"/>
    </source>
</evidence>
<dbReference type="Gene3D" id="2.40.10.220">
    <property type="entry name" value="predicted glycosyltransferase like domains"/>
    <property type="match status" value="1"/>
</dbReference>